<evidence type="ECO:0000313" key="3">
    <source>
        <dbReference type="Proteomes" id="UP001145742"/>
    </source>
</evidence>
<dbReference type="PANTHER" id="PTHR47831">
    <property type="entry name" value="GENERAL TRANSCRIPTION FACTOR II-I REPEAT DOMAIN-CONTAINING PROTEIN 2"/>
    <property type="match status" value="1"/>
</dbReference>
<dbReference type="PANTHER" id="PTHR47831:SF1">
    <property type="entry name" value="GENERAL TRANSCRIPTION FACTOR II-I REPEAT DOMAIN-CONTAINING PROTEIN 2A-RELATED"/>
    <property type="match status" value="1"/>
</dbReference>
<evidence type="ECO:0000313" key="2">
    <source>
        <dbReference type="EMBL" id="KAJ7417321.1"/>
    </source>
</evidence>
<proteinExistence type="predicted"/>
<reference evidence="2" key="1">
    <citation type="submission" date="2019-10" db="EMBL/GenBank/DDBJ databases">
        <authorList>
            <person name="Soares A.E.R."/>
            <person name="Aleixo A."/>
            <person name="Schneider P."/>
            <person name="Miyaki C.Y."/>
            <person name="Schneider M.P."/>
            <person name="Mello C."/>
            <person name="Vasconcelos A.T.R."/>
        </authorList>
    </citation>
    <scope>NUCLEOTIDE SEQUENCE</scope>
    <source>
        <tissue evidence="2">Muscle</tissue>
    </source>
</reference>
<organism evidence="2 3">
    <name type="scientific">Willisornis vidua</name>
    <name type="common">Xingu scale-backed antbird</name>
    <dbReference type="NCBI Taxonomy" id="1566151"/>
    <lineage>
        <taxon>Eukaryota</taxon>
        <taxon>Metazoa</taxon>
        <taxon>Chordata</taxon>
        <taxon>Craniata</taxon>
        <taxon>Vertebrata</taxon>
        <taxon>Euteleostomi</taxon>
        <taxon>Archelosauria</taxon>
        <taxon>Archosauria</taxon>
        <taxon>Dinosauria</taxon>
        <taxon>Saurischia</taxon>
        <taxon>Theropoda</taxon>
        <taxon>Coelurosauria</taxon>
        <taxon>Aves</taxon>
        <taxon>Neognathae</taxon>
        <taxon>Neoaves</taxon>
        <taxon>Telluraves</taxon>
        <taxon>Australaves</taxon>
        <taxon>Passeriformes</taxon>
        <taxon>Thamnophilidae</taxon>
        <taxon>Willisornis</taxon>
    </lineage>
</organism>
<gene>
    <name evidence="2" type="ORF">WISP_65036</name>
</gene>
<sequence length="295" mass="32603">MYFILLLETIVLPGASGKRVPGEAWRQPLGFWSGSFRGSEANYSPTDNEILAACEGIQAASEVIHDCETCTAIKQAESEARGTVGSGTSADTVRLGKLIISHCHRLAKCQELSKSNAEVACIAVYEKDVFVVGTEKARAFVNFRKDFQKDFIKYCNAQETVVLQTAEHHAQIWYLEYGVTEEDRAAELQKMMTIPPVNSPVEEVVEPETLRKSVEDFFCSCYVRRLQIGKLQRFPFENASCAPVKVKMEPSLDSGISSEIPVVPVKGESDDPDCPRFNIPGSVTSTMQRGLNHTA</sequence>
<name>A0ABQ9D9D3_9PASS</name>
<dbReference type="InterPro" id="IPR042224">
    <property type="entry name" value="GTF2IRD2"/>
</dbReference>
<feature type="chain" id="PRO_5046772009" description="Reverse transcriptase RNase H-like domain-containing protein" evidence="1">
    <location>
        <begin position="18"/>
        <end position="295"/>
    </location>
</feature>
<evidence type="ECO:0008006" key="4">
    <source>
        <dbReference type="Google" id="ProtNLM"/>
    </source>
</evidence>
<dbReference type="EMBL" id="WHWB01033769">
    <property type="protein sequence ID" value="KAJ7417321.1"/>
    <property type="molecule type" value="Genomic_DNA"/>
</dbReference>
<accession>A0ABQ9D9D3</accession>
<evidence type="ECO:0000256" key="1">
    <source>
        <dbReference type="SAM" id="SignalP"/>
    </source>
</evidence>
<keyword evidence="1" id="KW-0732">Signal</keyword>
<dbReference type="Proteomes" id="UP001145742">
    <property type="component" value="Unassembled WGS sequence"/>
</dbReference>
<keyword evidence="3" id="KW-1185">Reference proteome</keyword>
<comment type="caution">
    <text evidence="2">The sequence shown here is derived from an EMBL/GenBank/DDBJ whole genome shotgun (WGS) entry which is preliminary data.</text>
</comment>
<feature type="signal peptide" evidence="1">
    <location>
        <begin position="1"/>
        <end position="17"/>
    </location>
</feature>
<protein>
    <recommendedName>
        <fullName evidence="4">Reverse transcriptase RNase H-like domain-containing protein</fullName>
    </recommendedName>
</protein>